<dbReference type="AlphaFoldDB" id="I1C709"/>
<name>I1C709_RHIO9</name>
<dbReference type="Proteomes" id="UP000009138">
    <property type="component" value="Unassembled WGS sequence"/>
</dbReference>
<dbReference type="OrthoDB" id="2256060at2759"/>
<proteinExistence type="predicted"/>
<dbReference type="GeneID" id="93615915"/>
<evidence type="ECO:0000313" key="1">
    <source>
        <dbReference type="EMBL" id="EIE84239.1"/>
    </source>
</evidence>
<accession>I1C709</accession>
<dbReference type="eggNOG" id="ENOG502RA0M">
    <property type="taxonomic scope" value="Eukaryota"/>
</dbReference>
<keyword evidence="2" id="KW-1185">Reference proteome</keyword>
<evidence type="ECO:0000313" key="2">
    <source>
        <dbReference type="Proteomes" id="UP000009138"/>
    </source>
</evidence>
<dbReference type="EMBL" id="CH476737">
    <property type="protein sequence ID" value="EIE84239.1"/>
    <property type="molecule type" value="Genomic_DNA"/>
</dbReference>
<gene>
    <name evidence="1" type="ORF">RO3G_08949</name>
</gene>
<dbReference type="InParanoid" id="I1C709"/>
<reference evidence="1 2" key="1">
    <citation type="journal article" date="2009" name="PLoS Genet.">
        <title>Genomic analysis of the basal lineage fungus Rhizopus oryzae reveals a whole-genome duplication.</title>
        <authorList>
            <person name="Ma L.-J."/>
            <person name="Ibrahim A.S."/>
            <person name="Skory C."/>
            <person name="Grabherr M.G."/>
            <person name="Burger G."/>
            <person name="Butler M."/>
            <person name="Elias M."/>
            <person name="Idnurm A."/>
            <person name="Lang B.F."/>
            <person name="Sone T."/>
            <person name="Abe A."/>
            <person name="Calvo S.E."/>
            <person name="Corrochano L.M."/>
            <person name="Engels R."/>
            <person name="Fu J."/>
            <person name="Hansberg W."/>
            <person name="Kim J.-M."/>
            <person name="Kodira C.D."/>
            <person name="Koehrsen M.J."/>
            <person name="Liu B."/>
            <person name="Miranda-Saavedra D."/>
            <person name="O'Leary S."/>
            <person name="Ortiz-Castellanos L."/>
            <person name="Poulter R."/>
            <person name="Rodriguez-Romero J."/>
            <person name="Ruiz-Herrera J."/>
            <person name="Shen Y.-Q."/>
            <person name="Zeng Q."/>
            <person name="Galagan J."/>
            <person name="Birren B.W."/>
            <person name="Cuomo C.A."/>
            <person name="Wickes B.L."/>
        </authorList>
    </citation>
    <scope>NUCLEOTIDE SEQUENCE [LARGE SCALE GENOMIC DNA]</scope>
    <source>
        <strain evidence="2">RA 99-880 / ATCC MYA-4621 / FGSC 9543 / NRRL 43880</strain>
    </source>
</reference>
<dbReference type="RefSeq" id="XP_067519635.1">
    <property type="nucleotide sequence ID" value="XM_067663534.1"/>
</dbReference>
<protein>
    <submittedName>
        <fullName evidence="1">Uncharacterized protein</fullName>
    </submittedName>
</protein>
<organism evidence="1 2">
    <name type="scientific">Rhizopus delemar (strain RA 99-880 / ATCC MYA-4621 / FGSC 9543 / NRRL 43880)</name>
    <name type="common">Mucormycosis agent</name>
    <name type="synonym">Rhizopus arrhizus var. delemar</name>
    <dbReference type="NCBI Taxonomy" id="246409"/>
    <lineage>
        <taxon>Eukaryota</taxon>
        <taxon>Fungi</taxon>
        <taxon>Fungi incertae sedis</taxon>
        <taxon>Mucoromycota</taxon>
        <taxon>Mucoromycotina</taxon>
        <taxon>Mucoromycetes</taxon>
        <taxon>Mucorales</taxon>
        <taxon>Mucorineae</taxon>
        <taxon>Rhizopodaceae</taxon>
        <taxon>Rhizopus</taxon>
    </lineage>
</organism>
<dbReference type="VEuPathDB" id="FungiDB:RO3G_08949"/>
<sequence length="152" mass="17369">MRLLFLNNHHSNEKIKKSLKKTLVNLISRNTTTNHTVKLTSTKVITVKPRKPVIPSSPPPKTITKDIISSKPIIHEQTHWKESSTPKECFNSQCPTAFTTHEYIRSTRSNPNQLRLIAAANGSRTPVAFCRVIKKRSDEFVWGKQSQLRNEL</sequence>